<keyword evidence="5" id="KW-1185">Reference proteome</keyword>
<proteinExistence type="predicted"/>
<dbReference type="InterPro" id="IPR039568">
    <property type="entry name" value="Peptidase_MA-like_dom"/>
</dbReference>
<reference evidence="4 5" key="1">
    <citation type="submission" date="2022-06" db="EMBL/GenBank/DDBJ databases">
        <title>Genomic Encyclopedia of Archaeal and Bacterial Type Strains, Phase II (KMG-II): from individual species to whole genera.</title>
        <authorList>
            <person name="Goeker M."/>
        </authorList>
    </citation>
    <scope>NUCLEOTIDE SEQUENCE [LARGE SCALE GENOMIC DNA]</scope>
    <source>
        <strain evidence="4 5">DSM 44255</strain>
    </source>
</reference>
<evidence type="ECO:0000256" key="1">
    <source>
        <dbReference type="SAM" id="MobiDB-lite"/>
    </source>
</evidence>
<dbReference type="EMBL" id="JAMTCO010000003">
    <property type="protein sequence ID" value="MCP2268955.1"/>
    <property type="molecule type" value="Genomic_DNA"/>
</dbReference>
<accession>A0ABT1I8K0</accession>
<feature type="chain" id="PRO_5046741687" evidence="2">
    <location>
        <begin position="27"/>
        <end position="452"/>
    </location>
</feature>
<evidence type="ECO:0000313" key="4">
    <source>
        <dbReference type="EMBL" id="MCP2268955.1"/>
    </source>
</evidence>
<organism evidence="4 5">
    <name type="scientific">Actinokineospora diospyrosa</name>
    <dbReference type="NCBI Taxonomy" id="103728"/>
    <lineage>
        <taxon>Bacteria</taxon>
        <taxon>Bacillati</taxon>
        <taxon>Actinomycetota</taxon>
        <taxon>Actinomycetes</taxon>
        <taxon>Pseudonocardiales</taxon>
        <taxon>Pseudonocardiaceae</taxon>
        <taxon>Actinokineospora</taxon>
    </lineage>
</organism>
<comment type="caution">
    <text evidence="4">The sequence shown here is derived from an EMBL/GenBank/DDBJ whole genome shotgun (WGS) entry which is preliminary data.</text>
</comment>
<feature type="region of interest" description="Disordered" evidence="1">
    <location>
        <begin position="33"/>
        <end position="61"/>
    </location>
</feature>
<evidence type="ECO:0000259" key="3">
    <source>
        <dbReference type="Pfam" id="PF13485"/>
    </source>
</evidence>
<keyword evidence="2" id="KW-0732">Signal</keyword>
<dbReference type="Proteomes" id="UP001205185">
    <property type="component" value="Unassembled WGS sequence"/>
</dbReference>
<dbReference type="Pfam" id="PF13485">
    <property type="entry name" value="Peptidase_MA_2"/>
    <property type="match status" value="1"/>
</dbReference>
<sequence>MATRARVRAWLSAAVAVLALAGVVVAGLPQPRPAEPPGQVGQAQPMGAIPPPTESERTAAAERSAAVTDLLRRRAEALVNRDEAGFVATLDPQAEQVFLDEQLALFANLADIPFDTWSYLLRPDDTLDLTTLPTPAADPTAELWAPAVELKYALRGIDLIPTTRTMGYLFARRGDTWYLRSDSALTDLGRRSWRGPWDFGPCVVTPTATGVVVAHRGSQPMVDRLVRELDSSVAAVTEVWGDQWPQRVALILPDSPAEMRALVGPDFPVESVVAVAIADRVDTARHTATGQRVVLSPTGSRALSVTSLRVVLRHEITHVAARAATVDGSPMWLLEGFADYVGYRDSGITLAQGAPDLARRVRESGPPAALPEDRDFRARDRTLDLAYQQAWSIARFLADRFGEPKLVELYRELAGAGPISASDTDDLLRGVIGVDRAGLLKQWQSYLRATLR</sequence>
<name>A0ABT1I8K0_9PSEU</name>
<feature type="signal peptide" evidence="2">
    <location>
        <begin position="1"/>
        <end position="26"/>
    </location>
</feature>
<feature type="domain" description="Peptidase MA-like" evidence="3">
    <location>
        <begin position="312"/>
        <end position="448"/>
    </location>
</feature>
<protein>
    <submittedName>
        <fullName evidence="4">Peptidase MA superfamily</fullName>
    </submittedName>
</protein>
<evidence type="ECO:0000313" key="5">
    <source>
        <dbReference type="Proteomes" id="UP001205185"/>
    </source>
</evidence>
<gene>
    <name evidence="4" type="ORF">LV75_001442</name>
</gene>
<dbReference type="RefSeq" id="WP_253885945.1">
    <property type="nucleotide sequence ID" value="NZ_BAAAVB010000025.1"/>
</dbReference>
<evidence type="ECO:0000256" key="2">
    <source>
        <dbReference type="SAM" id="SignalP"/>
    </source>
</evidence>